<dbReference type="GO" id="GO:0005777">
    <property type="term" value="C:peroxisome"/>
    <property type="evidence" value="ECO:0007669"/>
    <property type="project" value="TreeGrafter"/>
</dbReference>
<protein>
    <recommendedName>
        <fullName evidence="4">Glutathione S-transferase kappa</fullName>
        <ecNumber evidence="4">2.5.1.18</ecNumber>
    </recommendedName>
</protein>
<dbReference type="GO" id="GO:0004602">
    <property type="term" value="F:glutathione peroxidase activity"/>
    <property type="evidence" value="ECO:0007669"/>
    <property type="project" value="TreeGrafter"/>
</dbReference>
<dbReference type="GO" id="GO:0005739">
    <property type="term" value="C:mitochondrion"/>
    <property type="evidence" value="ECO:0007669"/>
    <property type="project" value="TreeGrafter"/>
</dbReference>
<comment type="similarity">
    <text evidence="1 4">Belongs to the GST superfamily. Kappa family.</text>
</comment>
<dbReference type="InterPro" id="IPR051924">
    <property type="entry name" value="GST_Kappa/NadH"/>
</dbReference>
<dbReference type="PIRSF" id="PIRSF006386">
    <property type="entry name" value="HCCAis_GSTk"/>
    <property type="match status" value="1"/>
</dbReference>
<evidence type="ECO:0000256" key="3">
    <source>
        <dbReference type="ARBA" id="ARBA00047960"/>
    </source>
</evidence>
<evidence type="ECO:0000256" key="4">
    <source>
        <dbReference type="PIRNR" id="PIRNR006386"/>
    </source>
</evidence>
<evidence type="ECO:0000256" key="1">
    <source>
        <dbReference type="ARBA" id="ARBA00006494"/>
    </source>
</evidence>
<dbReference type="PANTHER" id="PTHR42943">
    <property type="entry name" value="GLUTATHIONE S-TRANSFERASE KAPPA"/>
    <property type="match status" value="1"/>
</dbReference>
<keyword evidence="2 4" id="KW-0808">Transferase</keyword>
<feature type="active site" description="Nucleophile" evidence="5">
    <location>
        <position position="35"/>
    </location>
</feature>
<evidence type="ECO:0000313" key="8">
    <source>
        <dbReference type="Proteomes" id="UP000736672"/>
    </source>
</evidence>
<dbReference type="EMBL" id="JAGTJS010000034">
    <property type="protein sequence ID" value="KAH7230847.1"/>
    <property type="molecule type" value="Genomic_DNA"/>
</dbReference>
<sequence>MPRSFNTTASVPQLSSLKVSMASHKKIELYFDCVSPYSFYAFLYLTQRKQALQNLNVELELIPVFLGGINVGSGNKPPWTLPAKAAYSSYDTKRAQKYFGLKFTVPEFFPILSLLPQRCLTVVKTSHPEKFEALCRECFEALWLNHKDLSKPENMMTVLQAVFDTDEAKKVAQGAQSLEVKQKLNDVTSHAVEKLGAFGCPWFWVQNGKGKAEPFFGSDRFHYMWDYLELPHQDLELSAPARGKL</sequence>
<reference evidence="7" key="1">
    <citation type="journal article" date="2021" name="Nat. Commun.">
        <title>Genetic determinants of endophytism in the Arabidopsis root mycobiome.</title>
        <authorList>
            <person name="Mesny F."/>
            <person name="Miyauchi S."/>
            <person name="Thiergart T."/>
            <person name="Pickel B."/>
            <person name="Atanasova L."/>
            <person name="Karlsson M."/>
            <person name="Huettel B."/>
            <person name="Barry K.W."/>
            <person name="Haridas S."/>
            <person name="Chen C."/>
            <person name="Bauer D."/>
            <person name="Andreopoulos W."/>
            <person name="Pangilinan J."/>
            <person name="LaButti K."/>
            <person name="Riley R."/>
            <person name="Lipzen A."/>
            <person name="Clum A."/>
            <person name="Drula E."/>
            <person name="Henrissat B."/>
            <person name="Kohler A."/>
            <person name="Grigoriev I.V."/>
            <person name="Martin F.M."/>
            <person name="Hacquard S."/>
        </authorList>
    </citation>
    <scope>NUCLEOTIDE SEQUENCE</scope>
    <source>
        <strain evidence="7">FSSC 5 MPI-SDFR-AT-0091</strain>
    </source>
</reference>
<dbReference type="PANTHER" id="PTHR42943:SF13">
    <property type="entry name" value="GLUTATHIONE S-TRANSFERASE KAPPA-RELATED"/>
    <property type="match status" value="1"/>
</dbReference>
<name>A0A9P9JMV0_FUSSL</name>
<dbReference type="EC" id="2.5.1.18" evidence="4"/>
<dbReference type="SUPFAM" id="SSF52833">
    <property type="entry name" value="Thioredoxin-like"/>
    <property type="match status" value="1"/>
</dbReference>
<dbReference type="GO" id="GO:0006749">
    <property type="term" value="P:glutathione metabolic process"/>
    <property type="evidence" value="ECO:0007669"/>
    <property type="project" value="TreeGrafter"/>
</dbReference>
<comment type="catalytic activity">
    <reaction evidence="3 4">
        <text>RX + glutathione = an S-substituted glutathione + a halide anion + H(+)</text>
        <dbReference type="Rhea" id="RHEA:16437"/>
        <dbReference type="ChEBI" id="CHEBI:15378"/>
        <dbReference type="ChEBI" id="CHEBI:16042"/>
        <dbReference type="ChEBI" id="CHEBI:17792"/>
        <dbReference type="ChEBI" id="CHEBI:57925"/>
        <dbReference type="ChEBI" id="CHEBI:90779"/>
        <dbReference type="EC" id="2.5.1.18"/>
    </reaction>
</comment>
<organism evidence="7 8">
    <name type="scientific">Fusarium solani</name>
    <name type="common">Filamentous fungus</name>
    <dbReference type="NCBI Taxonomy" id="169388"/>
    <lineage>
        <taxon>Eukaryota</taxon>
        <taxon>Fungi</taxon>
        <taxon>Dikarya</taxon>
        <taxon>Ascomycota</taxon>
        <taxon>Pezizomycotina</taxon>
        <taxon>Sordariomycetes</taxon>
        <taxon>Hypocreomycetidae</taxon>
        <taxon>Hypocreales</taxon>
        <taxon>Nectriaceae</taxon>
        <taxon>Fusarium</taxon>
        <taxon>Fusarium solani species complex</taxon>
    </lineage>
</organism>
<dbReference type="GO" id="GO:0004364">
    <property type="term" value="F:glutathione transferase activity"/>
    <property type="evidence" value="ECO:0007669"/>
    <property type="project" value="UniProtKB-UniRule"/>
</dbReference>
<gene>
    <name evidence="7" type="ORF">B0J15DRAFT_506047</name>
</gene>
<evidence type="ECO:0000256" key="2">
    <source>
        <dbReference type="ARBA" id="ARBA00022679"/>
    </source>
</evidence>
<dbReference type="OrthoDB" id="4664297at2759"/>
<keyword evidence="8" id="KW-1185">Reference proteome</keyword>
<dbReference type="Proteomes" id="UP000736672">
    <property type="component" value="Unassembled WGS sequence"/>
</dbReference>
<dbReference type="Gene3D" id="3.40.30.10">
    <property type="entry name" value="Glutaredoxin"/>
    <property type="match status" value="1"/>
</dbReference>
<dbReference type="AlphaFoldDB" id="A0A9P9JMV0"/>
<evidence type="ECO:0000259" key="6">
    <source>
        <dbReference type="Pfam" id="PF01323"/>
    </source>
</evidence>
<evidence type="ECO:0000313" key="7">
    <source>
        <dbReference type="EMBL" id="KAH7230847.1"/>
    </source>
</evidence>
<dbReference type="FunFam" id="3.40.30.10:FF:000096">
    <property type="entry name" value="Glutathione S-transferase kappa"/>
    <property type="match status" value="1"/>
</dbReference>
<dbReference type="InterPro" id="IPR036249">
    <property type="entry name" value="Thioredoxin-like_sf"/>
</dbReference>
<feature type="domain" description="DSBA-like thioredoxin" evidence="6">
    <location>
        <begin position="27"/>
        <end position="228"/>
    </location>
</feature>
<dbReference type="Pfam" id="PF01323">
    <property type="entry name" value="DSBA"/>
    <property type="match status" value="1"/>
</dbReference>
<accession>A0A9P9JMV0</accession>
<comment type="caution">
    <text evidence="7">The sequence shown here is derived from an EMBL/GenBank/DDBJ whole genome shotgun (WGS) entry which is preliminary data.</text>
</comment>
<dbReference type="InterPro" id="IPR014440">
    <property type="entry name" value="HCCAis_GSTk"/>
</dbReference>
<proteinExistence type="inferred from homology"/>
<evidence type="ECO:0000256" key="5">
    <source>
        <dbReference type="PIRSR" id="PIRSR006386-1"/>
    </source>
</evidence>
<dbReference type="InterPro" id="IPR001853">
    <property type="entry name" value="DSBA-like_thioredoxin_dom"/>
</dbReference>